<dbReference type="AlphaFoldDB" id="A0A6J4HCH2"/>
<dbReference type="EMBL" id="CADCSZ010000040">
    <property type="protein sequence ID" value="CAA9220860.1"/>
    <property type="molecule type" value="Genomic_DNA"/>
</dbReference>
<protein>
    <submittedName>
        <fullName evidence="1">Uncharacterized protein</fullName>
    </submittedName>
</protein>
<name>A0A6J4HCH2_9ACTN</name>
<gene>
    <name evidence="1" type="ORF">AVDCRST_MAG76-689</name>
</gene>
<reference evidence="1" key="1">
    <citation type="submission" date="2020-02" db="EMBL/GenBank/DDBJ databases">
        <authorList>
            <person name="Meier V. D."/>
        </authorList>
    </citation>
    <scope>NUCLEOTIDE SEQUENCE</scope>
    <source>
        <strain evidence="1">AVDCRST_MAG76</strain>
    </source>
</reference>
<organism evidence="1">
    <name type="scientific">uncultured Acidimicrobiales bacterium</name>
    <dbReference type="NCBI Taxonomy" id="310071"/>
    <lineage>
        <taxon>Bacteria</taxon>
        <taxon>Bacillati</taxon>
        <taxon>Actinomycetota</taxon>
        <taxon>Acidimicrobiia</taxon>
        <taxon>Acidimicrobiales</taxon>
        <taxon>environmental samples</taxon>
    </lineage>
</organism>
<accession>A0A6J4HCH2</accession>
<evidence type="ECO:0000313" key="1">
    <source>
        <dbReference type="EMBL" id="CAA9220860.1"/>
    </source>
</evidence>
<proteinExistence type="predicted"/>
<sequence length="128" mass="13338">MSDVLPDPCPICGFDGRSLRPPDILATLRSLGRRWAGVLSPDREGVAKPHAEAALDGLLAAARPIRAEVGRFGTRPEATAAGIATAADAIVEALEGADKPFERPGVHEAAVAAAHSGIHHLRLAEKAR</sequence>